<organism evidence="1 2">
    <name type="scientific">Ficus carica</name>
    <name type="common">Common fig</name>
    <dbReference type="NCBI Taxonomy" id="3494"/>
    <lineage>
        <taxon>Eukaryota</taxon>
        <taxon>Viridiplantae</taxon>
        <taxon>Streptophyta</taxon>
        <taxon>Embryophyta</taxon>
        <taxon>Tracheophyta</taxon>
        <taxon>Spermatophyta</taxon>
        <taxon>Magnoliopsida</taxon>
        <taxon>eudicotyledons</taxon>
        <taxon>Gunneridae</taxon>
        <taxon>Pentapetalae</taxon>
        <taxon>rosids</taxon>
        <taxon>fabids</taxon>
        <taxon>Rosales</taxon>
        <taxon>Moraceae</taxon>
        <taxon>Ficeae</taxon>
        <taxon>Ficus</taxon>
    </lineage>
</organism>
<reference evidence="1" key="1">
    <citation type="submission" date="2023-07" db="EMBL/GenBank/DDBJ databases">
        <title>draft genome sequence of fig (Ficus carica).</title>
        <authorList>
            <person name="Takahashi T."/>
            <person name="Nishimura K."/>
        </authorList>
    </citation>
    <scope>NUCLEOTIDE SEQUENCE</scope>
</reference>
<protein>
    <submittedName>
        <fullName evidence="1">Uncharacterized protein</fullName>
    </submittedName>
</protein>
<proteinExistence type="predicted"/>
<dbReference type="Proteomes" id="UP001187192">
    <property type="component" value="Unassembled WGS sequence"/>
</dbReference>
<gene>
    <name evidence="1" type="ORF">TIFTF001_004430</name>
</gene>
<dbReference type="EMBL" id="BTGU01000004">
    <property type="protein sequence ID" value="GMN33962.1"/>
    <property type="molecule type" value="Genomic_DNA"/>
</dbReference>
<evidence type="ECO:0000313" key="2">
    <source>
        <dbReference type="Proteomes" id="UP001187192"/>
    </source>
</evidence>
<evidence type="ECO:0000313" key="1">
    <source>
        <dbReference type="EMBL" id="GMN33962.1"/>
    </source>
</evidence>
<comment type="caution">
    <text evidence="1">The sequence shown here is derived from an EMBL/GenBank/DDBJ whole genome shotgun (WGS) entry which is preliminary data.</text>
</comment>
<keyword evidence="2" id="KW-1185">Reference proteome</keyword>
<dbReference type="AlphaFoldDB" id="A0AA87ZHS3"/>
<accession>A0AA87ZHS3</accession>
<name>A0AA87ZHS3_FICCA</name>
<sequence>MVTPVGLDGRNQNYCDQTVNDRNRNFRRPRMMAGIAEKSRSIGCTAPILLSSPVTPPLLVLRCRRRSRLTIKLPPRTMAIEERNSSEVLASLLLAGDGVRTSTMGEAVVEPLLE</sequence>